<comment type="similarity">
    <text evidence="6">Belongs to the tRNA(Ile)-lysidine synthase family.</text>
</comment>
<keyword evidence="3 6" id="KW-0547">Nucleotide-binding</keyword>
<keyword evidence="9" id="KW-1185">Reference proteome</keyword>
<dbReference type="PANTHER" id="PTHR43033">
    <property type="entry name" value="TRNA(ILE)-LYSIDINE SYNTHASE-RELATED"/>
    <property type="match status" value="1"/>
</dbReference>
<keyword evidence="6" id="KW-0963">Cytoplasm</keyword>
<feature type="binding site" evidence="6">
    <location>
        <begin position="25"/>
        <end position="30"/>
    </location>
    <ligand>
        <name>ATP</name>
        <dbReference type="ChEBI" id="CHEBI:30616"/>
    </ligand>
</feature>
<reference evidence="8 9" key="1">
    <citation type="submission" date="2020-06" db="EMBL/GenBank/DDBJ databases">
        <authorList>
            <person name="Grouzdev D.S."/>
        </authorList>
    </citation>
    <scope>NUCLEOTIDE SEQUENCE [LARGE SCALE GENOMIC DNA]</scope>
    <source>
        <strain evidence="8 9">HO-A22</strain>
    </source>
</reference>
<keyword evidence="2 6" id="KW-0819">tRNA processing</keyword>
<comment type="caution">
    <text evidence="8">The sequence shown here is derived from an EMBL/GenBank/DDBJ whole genome shotgun (WGS) entry which is preliminary data.</text>
</comment>
<evidence type="ECO:0000313" key="8">
    <source>
        <dbReference type="EMBL" id="NVD41488.1"/>
    </source>
</evidence>
<dbReference type="AlphaFoldDB" id="A0A7Y6Q9C2"/>
<dbReference type="SUPFAM" id="SSF52402">
    <property type="entry name" value="Adenine nucleotide alpha hydrolases-like"/>
    <property type="match status" value="1"/>
</dbReference>
<dbReference type="GO" id="GO:0006400">
    <property type="term" value="P:tRNA modification"/>
    <property type="evidence" value="ECO:0007669"/>
    <property type="project" value="UniProtKB-UniRule"/>
</dbReference>
<dbReference type="InterPro" id="IPR012094">
    <property type="entry name" value="tRNA_Ile_lys_synt"/>
</dbReference>
<dbReference type="EC" id="6.3.4.19" evidence="6"/>
<dbReference type="NCBIfam" id="TIGR02432">
    <property type="entry name" value="lysidine_TilS_N"/>
    <property type="match status" value="1"/>
</dbReference>
<dbReference type="Proteomes" id="UP000520198">
    <property type="component" value="Unassembled WGS sequence"/>
</dbReference>
<feature type="domain" description="tRNA(Ile)-lysidine/2-thiocytidine synthase N-terminal" evidence="7">
    <location>
        <begin position="20"/>
        <end position="201"/>
    </location>
</feature>
<dbReference type="HAMAP" id="MF_01161">
    <property type="entry name" value="tRNA_Ile_lys_synt"/>
    <property type="match status" value="1"/>
</dbReference>
<gene>
    <name evidence="6 8" type="primary">tilS</name>
    <name evidence="8" type="ORF">HT585_21710</name>
</gene>
<protein>
    <recommendedName>
        <fullName evidence="6">tRNA(Ile)-lysidine synthase</fullName>
        <ecNumber evidence="6">6.3.4.19</ecNumber>
    </recommendedName>
    <alternativeName>
        <fullName evidence="6">tRNA(Ile)-2-lysyl-cytidine synthase</fullName>
    </alternativeName>
    <alternativeName>
        <fullName evidence="6">tRNA(Ile)-lysidine synthetase</fullName>
    </alternativeName>
</protein>
<keyword evidence="4 6" id="KW-0067">ATP-binding</keyword>
<dbReference type="GO" id="GO:0005524">
    <property type="term" value="F:ATP binding"/>
    <property type="evidence" value="ECO:0007669"/>
    <property type="project" value="UniProtKB-UniRule"/>
</dbReference>
<dbReference type="InterPro" id="IPR011063">
    <property type="entry name" value="TilS/TtcA_N"/>
</dbReference>
<dbReference type="Pfam" id="PF01171">
    <property type="entry name" value="ATP_bind_3"/>
    <property type="match status" value="1"/>
</dbReference>
<evidence type="ECO:0000256" key="3">
    <source>
        <dbReference type="ARBA" id="ARBA00022741"/>
    </source>
</evidence>
<dbReference type="EMBL" id="JABWDU010000006">
    <property type="protein sequence ID" value="NVD41488.1"/>
    <property type="molecule type" value="Genomic_DNA"/>
</dbReference>
<comment type="domain">
    <text evidence="6">The N-terminal region contains the highly conserved SGGXDS motif, predicted to be a P-loop motif involved in ATP binding.</text>
</comment>
<keyword evidence="1 6" id="KW-0436">Ligase</keyword>
<sequence>MAVLETAKRFLSSLHRPARLLVAVSGGSDSKGLLLALNRAIEATGNTDLSLAACTVDHALRAGSADEARAMAGFCASLDVAHVVKLWDGEKPAAGIQAAAREKRYQLLAAAADELGATCIATGHTLDDQRETILMRSERGQGPGAAGMAVDVLYDRRFWVLRPFLGLRRADVRAFLAAEGVGWFDDPSNANMHFERVRTRERLAETGDEVATTWDTASRARSSAKAAEWLKRHARVHENLVVSIAATAVGTCADIDCRRALLAMAAIVGGRTYPLAADTAARVTAFLERSALGRLTAGRVVFDRRATGLYLYREARDLPRLTLAPGEASIWDGRFAVRNVGNGLLTVGVGDDSGLQQQRLIAAGLPPGVAKRAALSAPHVVSTDDNCVAKAAVEQRICPYDTFLPGFDRIMADMIAGLCGRQPYVRSPVHDLLTEMER</sequence>
<evidence type="ECO:0000256" key="2">
    <source>
        <dbReference type="ARBA" id="ARBA00022694"/>
    </source>
</evidence>
<proteinExistence type="inferred from homology"/>
<evidence type="ECO:0000313" key="9">
    <source>
        <dbReference type="Proteomes" id="UP000520198"/>
    </source>
</evidence>
<dbReference type="InterPro" id="IPR012795">
    <property type="entry name" value="tRNA_Ile_lys_synt_N"/>
</dbReference>
<comment type="subcellular location">
    <subcellularLocation>
        <location evidence="6">Cytoplasm</location>
    </subcellularLocation>
</comment>
<evidence type="ECO:0000259" key="7">
    <source>
        <dbReference type="Pfam" id="PF01171"/>
    </source>
</evidence>
<name>A0A7Y6Q9C2_9HYPH</name>
<dbReference type="Gene3D" id="3.40.50.620">
    <property type="entry name" value="HUPs"/>
    <property type="match status" value="1"/>
</dbReference>
<dbReference type="CDD" id="cd01992">
    <property type="entry name" value="TilS_N"/>
    <property type="match status" value="1"/>
</dbReference>
<evidence type="ECO:0000256" key="6">
    <source>
        <dbReference type="HAMAP-Rule" id="MF_01161"/>
    </source>
</evidence>
<accession>A0A7Y6Q9C2</accession>
<comment type="catalytic activity">
    <reaction evidence="5 6">
        <text>cytidine(34) in tRNA(Ile2) + L-lysine + ATP = lysidine(34) in tRNA(Ile2) + AMP + diphosphate + H(+)</text>
        <dbReference type="Rhea" id="RHEA:43744"/>
        <dbReference type="Rhea" id="RHEA-COMP:10625"/>
        <dbReference type="Rhea" id="RHEA-COMP:10670"/>
        <dbReference type="ChEBI" id="CHEBI:15378"/>
        <dbReference type="ChEBI" id="CHEBI:30616"/>
        <dbReference type="ChEBI" id="CHEBI:32551"/>
        <dbReference type="ChEBI" id="CHEBI:33019"/>
        <dbReference type="ChEBI" id="CHEBI:82748"/>
        <dbReference type="ChEBI" id="CHEBI:83665"/>
        <dbReference type="ChEBI" id="CHEBI:456215"/>
        <dbReference type="EC" id="6.3.4.19"/>
    </reaction>
</comment>
<dbReference type="GO" id="GO:0032267">
    <property type="term" value="F:tRNA(Ile)-lysidine synthase activity"/>
    <property type="evidence" value="ECO:0007669"/>
    <property type="project" value="UniProtKB-EC"/>
</dbReference>
<evidence type="ECO:0000256" key="1">
    <source>
        <dbReference type="ARBA" id="ARBA00022598"/>
    </source>
</evidence>
<dbReference type="InterPro" id="IPR014729">
    <property type="entry name" value="Rossmann-like_a/b/a_fold"/>
</dbReference>
<dbReference type="GO" id="GO:0005737">
    <property type="term" value="C:cytoplasm"/>
    <property type="evidence" value="ECO:0007669"/>
    <property type="project" value="UniProtKB-SubCell"/>
</dbReference>
<evidence type="ECO:0000256" key="5">
    <source>
        <dbReference type="ARBA" id="ARBA00048539"/>
    </source>
</evidence>
<evidence type="ECO:0000256" key="4">
    <source>
        <dbReference type="ARBA" id="ARBA00022840"/>
    </source>
</evidence>
<comment type="function">
    <text evidence="6">Ligates lysine onto the cytidine present at position 34 of the AUA codon-specific tRNA(Ile) that contains the anticodon CAU, in an ATP-dependent manner. Cytidine is converted to lysidine, thus changing the amino acid specificity of the tRNA from methionine to isoleucine.</text>
</comment>
<organism evidence="8 9">
    <name type="scientific">Ensifer oleiphilus</name>
    <dbReference type="NCBI Taxonomy" id="2742698"/>
    <lineage>
        <taxon>Bacteria</taxon>
        <taxon>Pseudomonadati</taxon>
        <taxon>Pseudomonadota</taxon>
        <taxon>Alphaproteobacteria</taxon>
        <taxon>Hyphomicrobiales</taxon>
        <taxon>Rhizobiaceae</taxon>
        <taxon>Sinorhizobium/Ensifer group</taxon>
        <taxon>Ensifer</taxon>
    </lineage>
</organism>
<dbReference type="PANTHER" id="PTHR43033:SF5">
    <property type="entry name" value="TRNA(ILE)-LYSIDINE SYNTHETASE"/>
    <property type="match status" value="1"/>
</dbReference>